<feature type="transmembrane region" description="Helical" evidence="1">
    <location>
        <begin position="269"/>
        <end position="288"/>
    </location>
</feature>
<reference evidence="5" key="1">
    <citation type="submission" date="2016-11" db="EMBL/GenBank/DDBJ databases">
        <authorList>
            <person name="Varghese N."/>
            <person name="Submissions S."/>
        </authorList>
    </citation>
    <scope>NUCLEOTIDE SEQUENCE [LARGE SCALE GENOMIC DNA]</scope>
    <source>
        <strain evidence="5">DSM 22623</strain>
    </source>
</reference>
<feature type="transmembrane region" description="Helical" evidence="1">
    <location>
        <begin position="6"/>
        <end position="26"/>
    </location>
</feature>
<feature type="domain" description="Peptidase M56" evidence="3">
    <location>
        <begin position="161"/>
        <end position="256"/>
    </location>
</feature>
<organism evidence="4 5">
    <name type="scientific">Aquimarina spongiae</name>
    <dbReference type="NCBI Taxonomy" id="570521"/>
    <lineage>
        <taxon>Bacteria</taxon>
        <taxon>Pseudomonadati</taxon>
        <taxon>Bacteroidota</taxon>
        <taxon>Flavobacteriia</taxon>
        <taxon>Flavobacteriales</taxon>
        <taxon>Flavobacteriaceae</taxon>
        <taxon>Aquimarina</taxon>
    </lineage>
</organism>
<feature type="transmembrane region" description="Helical" evidence="1">
    <location>
        <begin position="135"/>
        <end position="154"/>
    </location>
</feature>
<dbReference type="InterPro" id="IPR050570">
    <property type="entry name" value="Cell_wall_metabolism_enzyme"/>
</dbReference>
<dbReference type="Proteomes" id="UP000184432">
    <property type="component" value="Unassembled WGS sequence"/>
</dbReference>
<dbReference type="InterPro" id="IPR011055">
    <property type="entry name" value="Dup_hybrid_motif"/>
</dbReference>
<evidence type="ECO:0000313" key="4">
    <source>
        <dbReference type="EMBL" id="SHI43081.1"/>
    </source>
</evidence>
<gene>
    <name evidence="4" type="ORF">SAMN04488508_101601</name>
</gene>
<dbReference type="OrthoDB" id="1522859at2"/>
<keyword evidence="5" id="KW-1185">Reference proteome</keyword>
<feature type="domain" description="M23ase beta-sheet core" evidence="2">
    <location>
        <begin position="338"/>
        <end position="432"/>
    </location>
</feature>
<dbReference type="InterPro" id="IPR008756">
    <property type="entry name" value="Peptidase_M56"/>
</dbReference>
<dbReference type="CDD" id="cd12797">
    <property type="entry name" value="M23_peptidase"/>
    <property type="match status" value="1"/>
</dbReference>
<dbReference type="PANTHER" id="PTHR21666:SF270">
    <property type="entry name" value="MUREIN HYDROLASE ACTIVATOR ENVC"/>
    <property type="match status" value="1"/>
</dbReference>
<proteinExistence type="predicted"/>
<dbReference type="AlphaFoldDB" id="A0A1M6B2X1"/>
<feature type="transmembrane region" description="Helical" evidence="1">
    <location>
        <begin position="33"/>
        <end position="52"/>
    </location>
</feature>
<accession>A0A1M6B2X1</accession>
<dbReference type="InterPro" id="IPR016047">
    <property type="entry name" value="M23ase_b-sheet_dom"/>
</dbReference>
<name>A0A1M6B2X1_9FLAO</name>
<evidence type="ECO:0000259" key="2">
    <source>
        <dbReference type="Pfam" id="PF01551"/>
    </source>
</evidence>
<feature type="transmembrane region" description="Helical" evidence="1">
    <location>
        <begin position="94"/>
        <end position="115"/>
    </location>
</feature>
<evidence type="ECO:0000256" key="1">
    <source>
        <dbReference type="SAM" id="Phobius"/>
    </source>
</evidence>
<feature type="transmembrane region" description="Helical" evidence="1">
    <location>
        <begin position="179"/>
        <end position="198"/>
    </location>
</feature>
<dbReference type="CDD" id="cd07341">
    <property type="entry name" value="M56_BlaR1_MecR1_like"/>
    <property type="match status" value="1"/>
</dbReference>
<dbReference type="EMBL" id="FQYP01000001">
    <property type="protein sequence ID" value="SHI43081.1"/>
    <property type="molecule type" value="Genomic_DNA"/>
</dbReference>
<dbReference type="GO" id="GO:0004222">
    <property type="term" value="F:metalloendopeptidase activity"/>
    <property type="evidence" value="ECO:0007669"/>
    <property type="project" value="TreeGrafter"/>
</dbReference>
<dbReference type="Gene3D" id="2.70.70.10">
    <property type="entry name" value="Glucose Permease (Domain IIA)"/>
    <property type="match status" value="1"/>
</dbReference>
<evidence type="ECO:0000313" key="5">
    <source>
        <dbReference type="Proteomes" id="UP000184432"/>
    </source>
</evidence>
<dbReference type="Pfam" id="PF01551">
    <property type="entry name" value="Peptidase_M23"/>
    <property type="match status" value="1"/>
</dbReference>
<dbReference type="STRING" id="570521.SAMN04488508_101601"/>
<keyword evidence="1" id="KW-0812">Transmembrane</keyword>
<dbReference type="SUPFAM" id="SSF51261">
    <property type="entry name" value="Duplicated hybrid motif"/>
    <property type="match status" value="1"/>
</dbReference>
<dbReference type="PANTHER" id="PTHR21666">
    <property type="entry name" value="PEPTIDASE-RELATED"/>
    <property type="match status" value="1"/>
</dbReference>
<keyword evidence="1" id="KW-1133">Transmembrane helix</keyword>
<dbReference type="RefSeq" id="WP_073313737.1">
    <property type="nucleotide sequence ID" value="NZ_FQYP01000001.1"/>
</dbReference>
<sequence>MNSLILYILQVTAVFSVLYICYLLTLRKLTFYALNRAILLGMIPISFLLPLINDAVPSFTNSLIEIPVFEEVHHYMPQDVTVIEPSPTTQSVNYMLIVGFLYGLGLLACLLRVYISIRKLVVLKRTSMKQQKTGYELVVGNVSQVFSFFNTIYLPKNSCDPLIIAHEKAHIHFRHSVDLIFLELFIAIFWFNPLSYLFRKSLKAIHEYQADEKVIHQQGKPSEYLELLLRTIDISNPNHTYNYFKHPILKQRIDMITKTKSSPFTKLKYVFLVLVCVFLVSAFSKPIVNEVPITKTIAVELNDNTPPSLFPVQNGTEKDITSHYGHKRNNLKIGEGIIHRGIDIRGSIGTPVLATADGVVAKASLEGNWGNLIVIQHANGYETWYAHLDGFNTEEKQTVKKGDVIGYLGNTGKSTGPHLHYEVRHEGKYLDPIDYLK</sequence>
<keyword evidence="1" id="KW-0472">Membrane</keyword>
<protein>
    <submittedName>
        <fullName evidence="4">BlaR1 peptidase M56</fullName>
    </submittedName>
</protein>
<evidence type="ECO:0000259" key="3">
    <source>
        <dbReference type="Pfam" id="PF05569"/>
    </source>
</evidence>
<dbReference type="Pfam" id="PF05569">
    <property type="entry name" value="Peptidase_M56"/>
    <property type="match status" value="1"/>
</dbReference>